<evidence type="ECO:0000256" key="1">
    <source>
        <dbReference type="ARBA" id="ARBA00004141"/>
    </source>
</evidence>
<keyword evidence="6 7" id="KW-0472">Membrane</keyword>
<accession>A0A1S7FXX5</accession>
<comment type="subcellular location">
    <subcellularLocation>
        <location evidence="1">Membrane</location>
        <topology evidence="1">Multi-pass membrane protein</topology>
    </subcellularLocation>
</comment>
<dbReference type="Proteomes" id="UP000223060">
    <property type="component" value="Chromosome"/>
</dbReference>
<evidence type="ECO:0000256" key="4">
    <source>
        <dbReference type="ARBA" id="ARBA00022692"/>
    </source>
</evidence>
<dbReference type="KEGG" id="lwi:UE46_15300"/>
<evidence type="ECO:0000256" key="3">
    <source>
        <dbReference type="ARBA" id="ARBA00022679"/>
    </source>
</evidence>
<evidence type="ECO:0000313" key="9">
    <source>
        <dbReference type="EMBL" id="AQY52252.1"/>
    </source>
</evidence>
<evidence type="ECO:0000313" key="10">
    <source>
        <dbReference type="Proteomes" id="UP000223060"/>
    </source>
</evidence>
<proteinExistence type="predicted"/>
<dbReference type="AlphaFoldDB" id="A0A1S7FXX5"/>
<dbReference type="InterPro" id="IPR029044">
    <property type="entry name" value="Nucleotide-diphossugar_trans"/>
</dbReference>
<keyword evidence="2" id="KW-0328">Glycosyltransferase</keyword>
<dbReference type="SUPFAM" id="SSF53448">
    <property type="entry name" value="Nucleotide-diphospho-sugar transferases"/>
    <property type="match status" value="1"/>
</dbReference>
<dbReference type="GO" id="GO:0016757">
    <property type="term" value="F:glycosyltransferase activity"/>
    <property type="evidence" value="ECO:0007669"/>
    <property type="project" value="UniProtKB-KW"/>
</dbReference>
<dbReference type="EMBL" id="CP011102">
    <property type="protein sequence ID" value="AQY52252.1"/>
    <property type="molecule type" value="Genomic_DNA"/>
</dbReference>
<evidence type="ECO:0000259" key="8">
    <source>
        <dbReference type="Pfam" id="PF00535"/>
    </source>
</evidence>
<dbReference type="CDD" id="cd04187">
    <property type="entry name" value="DPM1_like_bac"/>
    <property type="match status" value="1"/>
</dbReference>
<dbReference type="PANTHER" id="PTHR48090">
    <property type="entry name" value="UNDECAPRENYL-PHOSPHATE 4-DEOXY-4-FORMAMIDO-L-ARABINOSE TRANSFERASE-RELATED"/>
    <property type="match status" value="1"/>
</dbReference>
<feature type="domain" description="Glycosyltransferase 2-like" evidence="8">
    <location>
        <begin position="8"/>
        <end position="155"/>
    </location>
</feature>
<dbReference type="Gene3D" id="3.90.550.10">
    <property type="entry name" value="Spore Coat Polysaccharide Biosynthesis Protein SpsA, Chain A"/>
    <property type="match status" value="1"/>
</dbReference>
<name>A0A1S7FXX5_9LIST</name>
<dbReference type="RefSeq" id="WP_036063149.1">
    <property type="nucleotide sequence ID" value="NZ_CP011102.1"/>
</dbReference>
<dbReference type="GO" id="GO:0005886">
    <property type="term" value="C:plasma membrane"/>
    <property type="evidence" value="ECO:0007669"/>
    <property type="project" value="TreeGrafter"/>
</dbReference>
<gene>
    <name evidence="9" type="ORF">UE46_15300</name>
</gene>
<reference evidence="10" key="1">
    <citation type="submission" date="2015-03" db="EMBL/GenBank/DDBJ databases">
        <authorList>
            <person name="Ferrari E."/>
            <person name="Walter M.C."/>
            <person name="Huptas C."/>
            <person name="Scherer S."/>
            <person name="Mueller-Herbst S."/>
        </authorList>
    </citation>
    <scope>NUCLEOTIDE SEQUENCE [LARGE SCALE GENOMIC DNA]</scope>
    <source>
        <strain evidence="10">LWP01</strain>
    </source>
</reference>
<evidence type="ECO:0000256" key="5">
    <source>
        <dbReference type="ARBA" id="ARBA00022989"/>
    </source>
</evidence>
<keyword evidence="5 7" id="KW-1133">Transmembrane helix</keyword>
<evidence type="ECO:0000256" key="2">
    <source>
        <dbReference type="ARBA" id="ARBA00022676"/>
    </source>
</evidence>
<feature type="transmembrane region" description="Helical" evidence="7">
    <location>
        <begin position="239"/>
        <end position="260"/>
    </location>
</feature>
<organism evidence="9 10">
    <name type="scientific">Listeria weihenstephanensis</name>
    <dbReference type="NCBI Taxonomy" id="1006155"/>
    <lineage>
        <taxon>Bacteria</taxon>
        <taxon>Bacillati</taxon>
        <taxon>Bacillota</taxon>
        <taxon>Bacilli</taxon>
        <taxon>Bacillales</taxon>
        <taxon>Listeriaceae</taxon>
        <taxon>Listeria</taxon>
    </lineage>
</organism>
<sequence length="323" mass="36326">MRDKPLLTIIVPCYNEEEVLAETMKQLGAILHDMKDKLVIHEDSDLLFVDDGSRDKTWEVIENGIAIQDHISGVKLSRNFGHQNALLAGMKAAEGRADCIISIDSDLQDDVGVIPDFVEKYRAGYEVVYGIRDERKTDTRFKRGSAHLFYTMMGKFGIHLIPDHADYRLLGSMALQEMNLFPENNIFLRGIVPLIGFKSDKVYYHRKERFAGESKYPLKKMLAFAADGLTSFSVAPIRFVTGLGALMFIVAIVIGIYTFIQHLSGTATSGWSSLMLSIWVIGGIQMMSLGVVGEYIGRIYSEVKQRPRFIIETNSYVESGHEK</sequence>
<feature type="transmembrane region" description="Helical" evidence="7">
    <location>
        <begin position="272"/>
        <end position="296"/>
    </location>
</feature>
<dbReference type="InterPro" id="IPR050256">
    <property type="entry name" value="Glycosyltransferase_2"/>
</dbReference>
<dbReference type="Pfam" id="PF00535">
    <property type="entry name" value="Glycos_transf_2"/>
    <property type="match status" value="1"/>
</dbReference>
<keyword evidence="3 9" id="KW-0808">Transferase</keyword>
<keyword evidence="4 7" id="KW-0812">Transmembrane</keyword>
<dbReference type="InterPro" id="IPR001173">
    <property type="entry name" value="Glyco_trans_2-like"/>
</dbReference>
<dbReference type="PANTHER" id="PTHR48090:SF1">
    <property type="entry name" value="PROPHAGE BACTOPRENOL GLUCOSYL TRANSFERASE HOMOLOG"/>
    <property type="match status" value="1"/>
</dbReference>
<evidence type="ECO:0000256" key="6">
    <source>
        <dbReference type="ARBA" id="ARBA00023136"/>
    </source>
</evidence>
<keyword evidence="10" id="KW-1185">Reference proteome</keyword>
<evidence type="ECO:0000256" key="7">
    <source>
        <dbReference type="SAM" id="Phobius"/>
    </source>
</evidence>
<protein>
    <submittedName>
        <fullName evidence="9">Glycosyltransferase</fullName>
    </submittedName>
</protein>